<feature type="transmembrane region" description="Helical" evidence="1">
    <location>
        <begin position="46"/>
        <end position="66"/>
    </location>
</feature>
<accession>A0ABX7R8N9</accession>
<feature type="transmembrane region" description="Helical" evidence="1">
    <location>
        <begin position="5"/>
        <end position="26"/>
    </location>
</feature>
<feature type="transmembrane region" description="Helical" evidence="1">
    <location>
        <begin position="99"/>
        <end position="117"/>
    </location>
</feature>
<dbReference type="EMBL" id="CP071517">
    <property type="protein sequence ID" value="QSX74468.1"/>
    <property type="molecule type" value="Genomic_DNA"/>
</dbReference>
<evidence type="ECO:0000313" key="2">
    <source>
        <dbReference type="EMBL" id="QSX74468.1"/>
    </source>
</evidence>
<gene>
    <name evidence="2" type="ORF">HIV01_014955</name>
</gene>
<evidence type="ECO:0000256" key="1">
    <source>
        <dbReference type="SAM" id="Phobius"/>
    </source>
</evidence>
<feature type="transmembrane region" description="Helical" evidence="1">
    <location>
        <begin position="73"/>
        <end position="93"/>
    </location>
</feature>
<proteinExistence type="predicted"/>
<organism evidence="2 3">
    <name type="scientific">Lysobacter arenosi</name>
    <dbReference type="NCBI Taxonomy" id="2795387"/>
    <lineage>
        <taxon>Bacteria</taxon>
        <taxon>Pseudomonadati</taxon>
        <taxon>Pseudomonadota</taxon>
        <taxon>Gammaproteobacteria</taxon>
        <taxon>Lysobacterales</taxon>
        <taxon>Lysobacteraceae</taxon>
        <taxon>Lysobacter</taxon>
    </lineage>
</organism>
<protein>
    <recommendedName>
        <fullName evidence="4">DUF4175 domain-containing protein</fullName>
    </recommendedName>
</protein>
<keyword evidence="1" id="KW-0812">Transmembrane</keyword>
<sequence>MDKRILWGCIAALGLLVAFAVITMLLGAPLNQALKTPLGDLPVFDLLGVLVAMAAGGAIAGVRFAWIAAALMAVVWVTSLAVLAASPTMPLMLVLKLNAMAMLLSLALAVLGARLGAQYGPQWLARISRRA</sequence>
<evidence type="ECO:0008006" key="4">
    <source>
        <dbReference type="Google" id="ProtNLM"/>
    </source>
</evidence>
<name>A0ABX7R8N9_9GAMM</name>
<reference evidence="2 3" key="1">
    <citation type="submission" date="2021-02" db="EMBL/GenBank/DDBJ databases">
        <title>Lysobacter arenosi sp. nov., isolated from soil of gangwondo yeongwol, south Korea.</title>
        <authorList>
            <person name="Kim K.R."/>
            <person name="Kim K.H."/>
            <person name="Jeon C.O."/>
        </authorList>
    </citation>
    <scope>NUCLEOTIDE SEQUENCE [LARGE SCALE GENOMIC DNA]</scope>
    <source>
        <strain evidence="2 3">R7</strain>
    </source>
</reference>
<dbReference type="Proteomes" id="UP000663400">
    <property type="component" value="Chromosome"/>
</dbReference>
<keyword evidence="1" id="KW-0472">Membrane</keyword>
<keyword evidence="1" id="KW-1133">Transmembrane helix</keyword>
<dbReference type="RefSeq" id="WP_200608373.1">
    <property type="nucleotide sequence ID" value="NZ_CP071517.1"/>
</dbReference>
<evidence type="ECO:0000313" key="3">
    <source>
        <dbReference type="Proteomes" id="UP000663400"/>
    </source>
</evidence>
<keyword evidence="3" id="KW-1185">Reference proteome</keyword>